<dbReference type="NCBIfam" id="TIGR01587">
    <property type="entry name" value="cas3_core"/>
    <property type="match status" value="1"/>
</dbReference>
<evidence type="ECO:0000256" key="9">
    <source>
        <dbReference type="ARBA" id="ARBA00023118"/>
    </source>
</evidence>
<dbReference type="InterPro" id="IPR054712">
    <property type="entry name" value="Cas3-like_dom"/>
</dbReference>
<comment type="similarity">
    <text evidence="1">In the N-terminal section; belongs to the CRISPR-associated nuclease Cas3-HD family.</text>
</comment>
<keyword evidence="6" id="KW-0378">Hydrolase</keyword>
<comment type="similarity">
    <text evidence="2">In the central section; belongs to the CRISPR-associated helicase Cas3 family.</text>
</comment>
<name>A0A0R1KBB7_9LACO</name>
<dbReference type="GO" id="GO:0005524">
    <property type="term" value="F:ATP binding"/>
    <property type="evidence" value="ECO:0007669"/>
    <property type="project" value="UniProtKB-KW"/>
</dbReference>
<sequence length="946" mass="106163">MVYDKPAKGEINLEITGRHQQLVNALWAKKNSGGDDRFWLPLSVHLTDTANAINWLYTCWVGEGVKLRLEQSLSPEGAQKLVKFLGFVHDLGKATPAFQLKPSWNQDYDLDDALISRLRDAGFQNLQANSFMKQSPHTIAGETILDYYQVPDSVAAIVGAHHGRTIDDRPERHQKPYQDNYWQSSDSEVQKPWKMVQEALFNQALQTAGYQSVNEIPTVTQPQAVILEGLLIMADWLASTEYLDTAKRKPLFPLVRLGESVAIDTKARFRNAILTWKTTDSWHPAPVSMAEDPYYIRWGFHAHEFQQKMTAEIDQATDPGLVIIEAGMGSGKTEVALLAAEQLAYATGRNGVFMGLPTQATTDAMFTRFNQWLSKIAVDKNLRLQEDELHGKKAYNPLYQELVRASNVDAFDEADDLDHREWLDEGSVALNQWFNGKKSVLTPFSVGTIDNLLLMGLNQKHLFLRHFGFSGKVVIIDEVHAYDAYMTSYLDKALVWLGAYHVPVVILSATLPKEKRNELISAYLKGKYGDEYQNRLVAPAGWQDKVAYPLLSLIDGCTLKQVTVDSKNSGQITQTVTVQRFNGDDEALIQKVLAKLKNGGVAGIIVNTVKRAQALAAIVSQTSDVQLMVLHSAFLAPDRTVQETELQHLIGKHGQRPQRMIVIGTQVLEQSLDVDFDVMYTDIAPIDLVLQRVGRLHRHPIARPAGLTHPRLFLLGVNEFGDYGEANEAVYGNYLLRKTDYFLKDVLTLPTDISPLVQAVYDEQINQQVPGIDQPYRDFKRQQRRQHKKARAFQIQVPQTGRYGTLHGWLKRAHTSVEADSVRANAAVRDIQETLEVILLQRTPNGICLIDGRPLNTVTALEIAQQVVRIPAAVTKYPISAMDQAIRELEQQTGTLFPEWAGETWLRGSLALVLSEQKTATLLGWQLSYSSSRGLSYQKKEGLHGK</sequence>
<evidence type="ECO:0000256" key="1">
    <source>
        <dbReference type="ARBA" id="ARBA00006847"/>
    </source>
</evidence>
<evidence type="ECO:0000259" key="11">
    <source>
        <dbReference type="PROSITE" id="PS51643"/>
    </source>
</evidence>
<dbReference type="GO" id="GO:0046872">
    <property type="term" value="F:metal ion binding"/>
    <property type="evidence" value="ECO:0007669"/>
    <property type="project" value="UniProtKB-KW"/>
</dbReference>
<evidence type="ECO:0000259" key="10">
    <source>
        <dbReference type="PROSITE" id="PS51192"/>
    </source>
</evidence>
<reference evidence="12 13" key="1">
    <citation type="journal article" date="2015" name="Genome Announc.">
        <title>Expanding the biotechnology potential of lactobacilli through comparative genomics of 213 strains and associated genera.</title>
        <authorList>
            <person name="Sun Z."/>
            <person name="Harris H.M."/>
            <person name="McCann A."/>
            <person name="Guo C."/>
            <person name="Argimon S."/>
            <person name="Zhang W."/>
            <person name="Yang X."/>
            <person name="Jeffery I.B."/>
            <person name="Cooney J.C."/>
            <person name="Kagawa T.F."/>
            <person name="Liu W."/>
            <person name="Song Y."/>
            <person name="Salvetti E."/>
            <person name="Wrobel A."/>
            <person name="Rasinkangas P."/>
            <person name="Parkhill J."/>
            <person name="Rea M.C."/>
            <person name="O'Sullivan O."/>
            <person name="Ritari J."/>
            <person name="Douillard F.P."/>
            <person name="Paul Ross R."/>
            <person name="Yang R."/>
            <person name="Briner A.E."/>
            <person name="Felis G.E."/>
            <person name="de Vos W.M."/>
            <person name="Barrangou R."/>
            <person name="Klaenhammer T.R."/>
            <person name="Caufield P.W."/>
            <person name="Cui Y."/>
            <person name="Zhang H."/>
            <person name="O'Toole P.W."/>
        </authorList>
    </citation>
    <scope>NUCLEOTIDE SEQUENCE [LARGE SCALE GENOMIC DNA]</scope>
    <source>
        <strain evidence="12 13">DSM 19117</strain>
    </source>
</reference>
<evidence type="ECO:0000256" key="6">
    <source>
        <dbReference type="ARBA" id="ARBA00022801"/>
    </source>
</evidence>
<dbReference type="GO" id="GO:0051607">
    <property type="term" value="P:defense response to virus"/>
    <property type="evidence" value="ECO:0007669"/>
    <property type="project" value="UniProtKB-KW"/>
</dbReference>
<dbReference type="CDD" id="cd09641">
    <property type="entry name" value="Cas3''_I"/>
    <property type="match status" value="1"/>
</dbReference>
<dbReference type="Pfam" id="PF22590">
    <property type="entry name" value="Cas3-like_C_2"/>
    <property type="match status" value="1"/>
</dbReference>
<keyword evidence="5" id="KW-0547">Nucleotide-binding</keyword>
<evidence type="ECO:0000256" key="3">
    <source>
        <dbReference type="ARBA" id="ARBA00022722"/>
    </source>
</evidence>
<comment type="caution">
    <text evidence="12">The sequence shown here is derived from an EMBL/GenBank/DDBJ whole genome shotgun (WGS) entry which is preliminary data.</text>
</comment>
<dbReference type="PANTHER" id="PTHR47963:SF9">
    <property type="entry name" value="CRISPR-ASSOCIATED ENDONUCLEASE_HELICASE CAS3"/>
    <property type="match status" value="1"/>
</dbReference>
<dbReference type="PROSITE" id="PS51192">
    <property type="entry name" value="HELICASE_ATP_BIND_1"/>
    <property type="match status" value="1"/>
</dbReference>
<dbReference type="InterPro" id="IPR027417">
    <property type="entry name" value="P-loop_NTPase"/>
</dbReference>
<evidence type="ECO:0008006" key="14">
    <source>
        <dbReference type="Google" id="ProtNLM"/>
    </source>
</evidence>
<proteinExistence type="inferred from homology"/>
<dbReference type="InterPro" id="IPR014001">
    <property type="entry name" value="Helicase_ATP-bd"/>
</dbReference>
<keyword evidence="4" id="KW-0479">Metal-binding</keyword>
<dbReference type="NCBIfam" id="TIGR01596">
    <property type="entry name" value="cas3_HD"/>
    <property type="match status" value="1"/>
</dbReference>
<dbReference type="CDD" id="cd17930">
    <property type="entry name" value="DEXHc_cas3"/>
    <property type="match status" value="1"/>
</dbReference>
<dbReference type="InterPro" id="IPR006474">
    <property type="entry name" value="Helicase_Cas3_CRISPR-ass_core"/>
</dbReference>
<feature type="domain" description="HD Cas3-type" evidence="11">
    <location>
        <begin position="35"/>
        <end position="237"/>
    </location>
</feature>
<dbReference type="Gene3D" id="3.40.50.300">
    <property type="entry name" value="P-loop containing nucleotide triphosphate hydrolases"/>
    <property type="match status" value="2"/>
</dbReference>
<dbReference type="Pfam" id="PF18019">
    <property type="entry name" value="Cas3_HD"/>
    <property type="match status" value="1"/>
</dbReference>
<dbReference type="InterPro" id="IPR041372">
    <property type="entry name" value="Cas3_C"/>
</dbReference>
<evidence type="ECO:0000256" key="5">
    <source>
        <dbReference type="ARBA" id="ARBA00022741"/>
    </source>
</evidence>
<protein>
    <recommendedName>
        <fullName evidence="14">HD Cas3-type domain-containing protein</fullName>
    </recommendedName>
</protein>
<dbReference type="SMART" id="SM00487">
    <property type="entry name" value="DEXDc"/>
    <property type="match status" value="1"/>
</dbReference>
<dbReference type="InterPro" id="IPR038257">
    <property type="entry name" value="CRISPR-assoc_Cas3_HD_sf"/>
</dbReference>
<keyword evidence="3" id="KW-0540">Nuclease</keyword>
<dbReference type="PANTHER" id="PTHR47963">
    <property type="entry name" value="DEAD-BOX ATP-DEPENDENT RNA HELICASE 47, MITOCHONDRIAL"/>
    <property type="match status" value="1"/>
</dbReference>
<dbReference type="PROSITE" id="PS51643">
    <property type="entry name" value="HD_CAS3"/>
    <property type="match status" value="1"/>
</dbReference>
<keyword evidence="13" id="KW-1185">Reference proteome</keyword>
<dbReference type="GO" id="GO:0003723">
    <property type="term" value="F:RNA binding"/>
    <property type="evidence" value="ECO:0007669"/>
    <property type="project" value="TreeGrafter"/>
</dbReference>
<dbReference type="Proteomes" id="UP000051162">
    <property type="component" value="Unassembled WGS sequence"/>
</dbReference>
<dbReference type="GO" id="GO:0004518">
    <property type="term" value="F:nuclease activity"/>
    <property type="evidence" value="ECO:0007669"/>
    <property type="project" value="UniProtKB-KW"/>
</dbReference>
<dbReference type="AlphaFoldDB" id="A0A0R1KBB7"/>
<evidence type="ECO:0000313" key="13">
    <source>
        <dbReference type="Proteomes" id="UP000051162"/>
    </source>
</evidence>
<evidence type="ECO:0000256" key="7">
    <source>
        <dbReference type="ARBA" id="ARBA00022806"/>
    </source>
</evidence>
<keyword evidence="9" id="KW-0051">Antiviral defense</keyword>
<feature type="domain" description="Helicase ATP-binding" evidence="10">
    <location>
        <begin position="313"/>
        <end position="529"/>
    </location>
</feature>
<dbReference type="Gene3D" id="1.10.3210.30">
    <property type="match status" value="1"/>
</dbReference>
<organism evidence="12 13">
    <name type="scientific">Levilactobacillus namurensis DSM 19117</name>
    <dbReference type="NCBI Taxonomy" id="1423773"/>
    <lineage>
        <taxon>Bacteria</taxon>
        <taxon>Bacillati</taxon>
        <taxon>Bacillota</taxon>
        <taxon>Bacilli</taxon>
        <taxon>Lactobacillales</taxon>
        <taxon>Lactobacillaceae</taxon>
        <taxon>Levilactobacillus</taxon>
    </lineage>
</organism>
<dbReference type="GO" id="GO:0003724">
    <property type="term" value="F:RNA helicase activity"/>
    <property type="evidence" value="ECO:0007669"/>
    <property type="project" value="TreeGrafter"/>
</dbReference>
<gene>
    <name evidence="12" type="ORF">FD30_GL001451</name>
</gene>
<dbReference type="PATRIC" id="fig|1423773.3.peg.1488"/>
<dbReference type="InterPro" id="IPR050547">
    <property type="entry name" value="DEAD_box_RNA_helicases"/>
</dbReference>
<evidence type="ECO:0000256" key="2">
    <source>
        <dbReference type="ARBA" id="ARBA00009046"/>
    </source>
</evidence>
<dbReference type="GO" id="GO:0016787">
    <property type="term" value="F:hydrolase activity"/>
    <property type="evidence" value="ECO:0007669"/>
    <property type="project" value="UniProtKB-KW"/>
</dbReference>
<evidence type="ECO:0000313" key="12">
    <source>
        <dbReference type="EMBL" id="KRK76279.1"/>
    </source>
</evidence>
<evidence type="ECO:0000256" key="8">
    <source>
        <dbReference type="ARBA" id="ARBA00022840"/>
    </source>
</evidence>
<dbReference type="InterPro" id="IPR006483">
    <property type="entry name" value="CRISPR-assoc_Cas3_HD"/>
</dbReference>
<keyword evidence="8" id="KW-0067">ATP-binding</keyword>
<dbReference type="SUPFAM" id="SSF52540">
    <property type="entry name" value="P-loop containing nucleoside triphosphate hydrolases"/>
    <property type="match status" value="1"/>
</dbReference>
<evidence type="ECO:0000256" key="4">
    <source>
        <dbReference type="ARBA" id="ARBA00022723"/>
    </source>
</evidence>
<dbReference type="Pfam" id="PF18395">
    <property type="entry name" value="Cas3_C"/>
    <property type="match status" value="1"/>
</dbReference>
<keyword evidence="7" id="KW-0347">Helicase</keyword>
<dbReference type="EMBL" id="AZDT01000021">
    <property type="protein sequence ID" value="KRK76279.1"/>
    <property type="molecule type" value="Genomic_DNA"/>
</dbReference>
<dbReference type="STRING" id="1423773.FD30_GL001451"/>
<accession>A0A0R1KBB7</accession>